<accession>F0UQN5</accession>
<protein>
    <submittedName>
        <fullName evidence="1">Predicted protein</fullName>
    </submittedName>
</protein>
<evidence type="ECO:0000313" key="2">
    <source>
        <dbReference type="Proteomes" id="UP000008142"/>
    </source>
</evidence>
<organism evidence="2">
    <name type="scientific">Ajellomyces capsulatus (strain H88)</name>
    <name type="common">Darling's disease fungus</name>
    <name type="synonym">Histoplasma capsulatum</name>
    <dbReference type="NCBI Taxonomy" id="544711"/>
    <lineage>
        <taxon>Eukaryota</taxon>
        <taxon>Fungi</taxon>
        <taxon>Dikarya</taxon>
        <taxon>Ascomycota</taxon>
        <taxon>Pezizomycotina</taxon>
        <taxon>Eurotiomycetes</taxon>
        <taxon>Eurotiomycetidae</taxon>
        <taxon>Onygenales</taxon>
        <taxon>Ajellomycetaceae</taxon>
        <taxon>Histoplasma</taxon>
    </lineage>
</organism>
<dbReference type="AlphaFoldDB" id="F0UQN5"/>
<name>F0UQN5_AJEC8</name>
<gene>
    <name evidence="1" type="ORF">HCEG_07427</name>
</gene>
<evidence type="ECO:0000313" key="1">
    <source>
        <dbReference type="EMBL" id="EGC48212.1"/>
    </source>
</evidence>
<reference evidence="2" key="1">
    <citation type="submission" date="2008-07" db="EMBL/GenBank/DDBJ databases">
        <title>Annotation of Ajellomyces capsulatus strain H88.</title>
        <authorList>
            <person name="Champion M."/>
            <person name="Cuomo C."/>
            <person name="Ma L.-J."/>
            <person name="Henn M.R."/>
            <person name="Sil A."/>
            <person name="Goldman B."/>
            <person name="Young S.K."/>
            <person name="Kodira C.D."/>
            <person name="Zeng Q."/>
            <person name="Koehrsen M."/>
            <person name="Alvarado L."/>
            <person name="Berlin A."/>
            <person name="Borenstein D."/>
            <person name="Chen Z."/>
            <person name="Engels R."/>
            <person name="Freedman E."/>
            <person name="Gellesch M."/>
            <person name="Goldberg J."/>
            <person name="Griggs A."/>
            <person name="Gujja S."/>
            <person name="Heiman D."/>
            <person name="Hepburn T."/>
            <person name="Howarth C."/>
            <person name="Jen D."/>
            <person name="Larson L."/>
            <person name="Lewis B."/>
            <person name="Mehta T."/>
            <person name="Park D."/>
            <person name="Pearson M."/>
            <person name="Roberts A."/>
            <person name="Saif S."/>
            <person name="Shea T."/>
            <person name="Shenoy N."/>
            <person name="Sisk P."/>
            <person name="Stolte C."/>
            <person name="Sykes S."/>
            <person name="Walk T."/>
            <person name="White J."/>
            <person name="Yandava C."/>
            <person name="Klein B."/>
            <person name="McEwen J.G."/>
            <person name="Puccia R."/>
            <person name="Goldman G.H."/>
            <person name="Felipe M.S."/>
            <person name="Nino-Vega G."/>
            <person name="San-Blas G."/>
            <person name="Taylor J."/>
            <person name="Mendoza L."/>
            <person name="Galagan J."/>
            <person name="Nusbaum C."/>
            <person name="Birren B."/>
        </authorList>
    </citation>
    <scope>NUCLEOTIDE SEQUENCE [LARGE SCALE GENOMIC DNA]</scope>
    <source>
        <strain evidence="2">H88</strain>
    </source>
</reference>
<dbReference type="Proteomes" id="UP000008142">
    <property type="component" value="Unassembled WGS sequence"/>
</dbReference>
<dbReference type="EMBL" id="DS990641">
    <property type="protein sequence ID" value="EGC48212.1"/>
    <property type="molecule type" value="Genomic_DNA"/>
</dbReference>
<proteinExistence type="predicted"/>
<dbReference type="HOGENOM" id="CLU_2026034_0_0_1"/>
<sequence length="122" mass="13739">MRFSCLQWPPTLGTVTETPIFSSEPIVAVQIRSLLLLLFPRKEKVKEETEDNCMYRRFIFTAYAPTGVRAVVAADRRAMPLDPPLGPMRKTSERADSPKLGVSFTNSRCESMDLLVFVDGID</sequence>